<reference evidence="1" key="1">
    <citation type="journal article" date="2019" name="bioRxiv">
        <title>The Genome of the Zebra Mussel, Dreissena polymorpha: A Resource for Invasive Species Research.</title>
        <authorList>
            <person name="McCartney M.A."/>
            <person name="Auch B."/>
            <person name="Kono T."/>
            <person name="Mallez S."/>
            <person name="Zhang Y."/>
            <person name="Obille A."/>
            <person name="Becker A."/>
            <person name="Abrahante J.E."/>
            <person name="Garbe J."/>
            <person name="Badalamenti J.P."/>
            <person name="Herman A."/>
            <person name="Mangelson H."/>
            <person name="Liachko I."/>
            <person name="Sullivan S."/>
            <person name="Sone E.D."/>
            <person name="Koren S."/>
            <person name="Silverstein K.A.T."/>
            <person name="Beckman K.B."/>
            <person name="Gohl D.M."/>
        </authorList>
    </citation>
    <scope>NUCLEOTIDE SEQUENCE</scope>
    <source>
        <strain evidence="1">Duluth1</strain>
        <tissue evidence="1">Whole animal</tissue>
    </source>
</reference>
<comment type="caution">
    <text evidence="1">The sequence shown here is derived from an EMBL/GenBank/DDBJ whole genome shotgun (WGS) entry which is preliminary data.</text>
</comment>
<accession>A0A9D4MB37</accession>
<keyword evidence="2" id="KW-1185">Reference proteome</keyword>
<protein>
    <submittedName>
        <fullName evidence="1">Uncharacterized protein</fullName>
    </submittedName>
</protein>
<dbReference type="AlphaFoldDB" id="A0A9D4MB37"/>
<evidence type="ECO:0000313" key="1">
    <source>
        <dbReference type="EMBL" id="KAH3874252.1"/>
    </source>
</evidence>
<organism evidence="1 2">
    <name type="scientific">Dreissena polymorpha</name>
    <name type="common">Zebra mussel</name>
    <name type="synonym">Mytilus polymorpha</name>
    <dbReference type="NCBI Taxonomy" id="45954"/>
    <lineage>
        <taxon>Eukaryota</taxon>
        <taxon>Metazoa</taxon>
        <taxon>Spiralia</taxon>
        <taxon>Lophotrochozoa</taxon>
        <taxon>Mollusca</taxon>
        <taxon>Bivalvia</taxon>
        <taxon>Autobranchia</taxon>
        <taxon>Heteroconchia</taxon>
        <taxon>Euheterodonta</taxon>
        <taxon>Imparidentia</taxon>
        <taxon>Neoheterodontei</taxon>
        <taxon>Myida</taxon>
        <taxon>Dreissenoidea</taxon>
        <taxon>Dreissenidae</taxon>
        <taxon>Dreissena</taxon>
    </lineage>
</organism>
<dbReference type="Proteomes" id="UP000828390">
    <property type="component" value="Unassembled WGS sequence"/>
</dbReference>
<dbReference type="EMBL" id="JAIWYP010000002">
    <property type="protein sequence ID" value="KAH3874252.1"/>
    <property type="molecule type" value="Genomic_DNA"/>
</dbReference>
<gene>
    <name evidence="1" type="ORF">DPMN_037494</name>
</gene>
<evidence type="ECO:0000313" key="2">
    <source>
        <dbReference type="Proteomes" id="UP000828390"/>
    </source>
</evidence>
<sequence>MNCLVKPQGEIYIDRKIHWKECASSPAKKGAKGGLPDVWTFIPGFTLHKQANLRGTGVGNHAL</sequence>
<name>A0A9D4MB37_DREPO</name>
<reference evidence="1" key="2">
    <citation type="submission" date="2020-11" db="EMBL/GenBank/DDBJ databases">
        <authorList>
            <person name="McCartney M.A."/>
            <person name="Auch B."/>
            <person name="Kono T."/>
            <person name="Mallez S."/>
            <person name="Becker A."/>
            <person name="Gohl D.M."/>
            <person name="Silverstein K.A.T."/>
            <person name="Koren S."/>
            <person name="Bechman K.B."/>
            <person name="Herman A."/>
            <person name="Abrahante J.E."/>
            <person name="Garbe J."/>
        </authorList>
    </citation>
    <scope>NUCLEOTIDE SEQUENCE</scope>
    <source>
        <strain evidence="1">Duluth1</strain>
        <tissue evidence="1">Whole animal</tissue>
    </source>
</reference>
<proteinExistence type="predicted"/>